<dbReference type="Gene3D" id="2.60.40.1890">
    <property type="entry name" value="PCu(A)C copper chaperone"/>
    <property type="match status" value="1"/>
</dbReference>
<reference evidence="1 2" key="1">
    <citation type="submission" date="2020-02" db="EMBL/GenBank/DDBJ databases">
        <authorList>
            <person name="Zhang X.-Y."/>
        </authorList>
    </citation>
    <scope>NUCLEOTIDE SEQUENCE [LARGE SCALE GENOMIC DNA]</scope>
    <source>
        <strain evidence="1 2">C33</strain>
    </source>
</reference>
<organism evidence="1 2">
    <name type="scientific">Wenzhouxiangella limi</name>
    <dbReference type="NCBI Taxonomy" id="2707351"/>
    <lineage>
        <taxon>Bacteria</taxon>
        <taxon>Pseudomonadati</taxon>
        <taxon>Pseudomonadota</taxon>
        <taxon>Gammaproteobacteria</taxon>
        <taxon>Chromatiales</taxon>
        <taxon>Wenzhouxiangellaceae</taxon>
        <taxon>Wenzhouxiangella</taxon>
    </lineage>
</organism>
<name>A0A845V6T0_9GAMM</name>
<dbReference type="RefSeq" id="WP_164212253.1">
    <property type="nucleotide sequence ID" value="NZ_JAAGSC010000044.1"/>
</dbReference>
<dbReference type="EMBL" id="JAAGSC010000044">
    <property type="protein sequence ID" value="NDY96866.1"/>
    <property type="molecule type" value="Genomic_DNA"/>
</dbReference>
<proteinExistence type="predicted"/>
<dbReference type="SUPFAM" id="SSF110087">
    <property type="entry name" value="DR1885-like metal-binding protein"/>
    <property type="match status" value="1"/>
</dbReference>
<evidence type="ECO:0000313" key="1">
    <source>
        <dbReference type="EMBL" id="NDY96866.1"/>
    </source>
</evidence>
<comment type="caution">
    <text evidence="1">The sequence shown here is derived from an EMBL/GenBank/DDBJ whole genome shotgun (WGS) entry which is preliminary data.</text>
</comment>
<keyword evidence="2" id="KW-1185">Reference proteome</keyword>
<dbReference type="PANTHER" id="PTHR36302">
    <property type="entry name" value="BLR7088 PROTEIN"/>
    <property type="match status" value="1"/>
</dbReference>
<dbReference type="PANTHER" id="PTHR36302:SF1">
    <property type="entry name" value="COPPER CHAPERONE PCU(A)C"/>
    <property type="match status" value="1"/>
</dbReference>
<evidence type="ECO:0000313" key="2">
    <source>
        <dbReference type="Proteomes" id="UP000484885"/>
    </source>
</evidence>
<dbReference type="InterPro" id="IPR007410">
    <property type="entry name" value="LpqE-like"/>
</dbReference>
<accession>A0A845V6T0</accession>
<dbReference type="Pfam" id="PF04314">
    <property type="entry name" value="PCuAC"/>
    <property type="match status" value="1"/>
</dbReference>
<dbReference type="InterPro" id="IPR036182">
    <property type="entry name" value="PCuAC_sf"/>
</dbReference>
<dbReference type="InterPro" id="IPR058248">
    <property type="entry name" value="Lxx211020-like"/>
</dbReference>
<protein>
    <submittedName>
        <fullName evidence="1">Copper chaperone PCu(A)C</fullName>
    </submittedName>
</protein>
<dbReference type="Proteomes" id="UP000484885">
    <property type="component" value="Unassembled WGS sequence"/>
</dbReference>
<sequence length="147" mass="16147">MTRIQMLLLALLLIPAVTLAEGGLVISDAWSPEAPPGRMMAGFMELHNTGEDAIVLVDGESPLFGHVEIHTMIMDEGVMRMRRLDELAIAPGEVVKLRPGGLHLMLIDPQQPLALGETIDITLIDEQGERYPLVSEVRERTRPSMGD</sequence>
<dbReference type="AlphaFoldDB" id="A0A845V6T0"/>
<gene>
    <name evidence="1" type="ORF">G3I74_14125</name>
</gene>